<keyword evidence="1" id="KW-1133">Transmembrane helix</keyword>
<evidence type="ECO:0000313" key="2">
    <source>
        <dbReference type="EMBL" id="KAJ5519803.1"/>
    </source>
</evidence>
<feature type="transmembrane region" description="Helical" evidence="1">
    <location>
        <begin position="54"/>
        <end position="75"/>
    </location>
</feature>
<feature type="transmembrane region" description="Helical" evidence="1">
    <location>
        <begin position="20"/>
        <end position="42"/>
    </location>
</feature>
<keyword evidence="1" id="KW-0812">Transmembrane</keyword>
<dbReference type="EMBL" id="JAPWDS010000001">
    <property type="protein sequence ID" value="KAJ5519803.1"/>
    <property type="molecule type" value="Genomic_DNA"/>
</dbReference>
<dbReference type="OrthoDB" id="4350781at2759"/>
<organism evidence="2 3">
    <name type="scientific">Penicillium fimorum</name>
    <dbReference type="NCBI Taxonomy" id="1882269"/>
    <lineage>
        <taxon>Eukaryota</taxon>
        <taxon>Fungi</taxon>
        <taxon>Dikarya</taxon>
        <taxon>Ascomycota</taxon>
        <taxon>Pezizomycotina</taxon>
        <taxon>Eurotiomycetes</taxon>
        <taxon>Eurotiomycetidae</taxon>
        <taxon>Eurotiales</taxon>
        <taxon>Aspergillaceae</taxon>
        <taxon>Penicillium</taxon>
    </lineage>
</organism>
<name>A0A9W9Y5M0_9EURO</name>
<proteinExistence type="predicted"/>
<sequence length="164" mass="18216">MDSPPFSMDSPPFSMEGLDQALSADFISLGLSVAGLGVLSHVSIFRTLPVEEYLYGLLGLYIVTLCLITLAYITVTNLALLQVLVRVGWIAFAFNVALTSSIGIYRLFFHRLHRFPGPVLSKLSRFYDAYLAGKNVQYNVEIEKLHDTYGDFIRTGQSDMILGV</sequence>
<gene>
    <name evidence="2" type="ORF">N7463_000256</name>
</gene>
<dbReference type="Proteomes" id="UP001149954">
    <property type="component" value="Unassembled WGS sequence"/>
</dbReference>
<reference evidence="2" key="2">
    <citation type="journal article" date="2023" name="IMA Fungus">
        <title>Comparative genomic study of the Penicillium genus elucidates a diverse pangenome and 15 lateral gene transfer events.</title>
        <authorList>
            <person name="Petersen C."/>
            <person name="Sorensen T."/>
            <person name="Nielsen M.R."/>
            <person name="Sondergaard T.E."/>
            <person name="Sorensen J.L."/>
            <person name="Fitzpatrick D.A."/>
            <person name="Frisvad J.C."/>
            <person name="Nielsen K.L."/>
        </authorList>
    </citation>
    <scope>NUCLEOTIDE SEQUENCE</scope>
    <source>
        <strain evidence="2">IBT 29495</strain>
    </source>
</reference>
<reference evidence="2" key="1">
    <citation type="submission" date="2022-12" db="EMBL/GenBank/DDBJ databases">
        <authorList>
            <person name="Petersen C."/>
        </authorList>
    </citation>
    <scope>NUCLEOTIDE SEQUENCE</scope>
    <source>
        <strain evidence="2">IBT 29495</strain>
    </source>
</reference>
<accession>A0A9W9Y5M0</accession>
<dbReference type="AlphaFoldDB" id="A0A9W9Y5M0"/>
<keyword evidence="3" id="KW-1185">Reference proteome</keyword>
<evidence type="ECO:0000313" key="3">
    <source>
        <dbReference type="Proteomes" id="UP001149954"/>
    </source>
</evidence>
<keyword evidence="1" id="KW-0472">Membrane</keyword>
<evidence type="ECO:0000256" key="1">
    <source>
        <dbReference type="SAM" id="Phobius"/>
    </source>
</evidence>
<comment type="caution">
    <text evidence="2">The sequence shown here is derived from an EMBL/GenBank/DDBJ whole genome shotgun (WGS) entry which is preliminary data.</text>
</comment>
<protein>
    <submittedName>
        <fullName evidence="2">Uncharacterized protein</fullName>
    </submittedName>
</protein>
<feature type="transmembrane region" description="Helical" evidence="1">
    <location>
        <begin position="87"/>
        <end position="108"/>
    </location>
</feature>